<evidence type="ECO:0000259" key="4">
    <source>
        <dbReference type="Pfam" id="PF02866"/>
    </source>
</evidence>
<keyword evidence="1" id="KW-0560">Oxidoreductase</keyword>
<dbReference type="InterPro" id="IPR015955">
    <property type="entry name" value="Lactate_DH/Glyco_Ohase_4_C"/>
</dbReference>
<dbReference type="SUPFAM" id="SSF56327">
    <property type="entry name" value="LDH C-terminal domain-like"/>
    <property type="match status" value="1"/>
</dbReference>
<proteinExistence type="inferred from homology"/>
<name>X1KHS5_9ZZZZ</name>
<dbReference type="InterPro" id="IPR011275">
    <property type="entry name" value="Malate_DH_type3"/>
</dbReference>
<feature type="domain" description="Lactate/malate dehydrogenase C-terminal" evidence="4">
    <location>
        <begin position="148"/>
        <end position="309"/>
    </location>
</feature>
<dbReference type="NCBIfam" id="NF004863">
    <property type="entry name" value="PRK06223.1"/>
    <property type="match status" value="1"/>
</dbReference>
<gene>
    <name evidence="5" type="ORF">S06H3_12211</name>
</gene>
<comment type="caution">
    <text evidence="5">The sequence shown here is derived from an EMBL/GenBank/DDBJ whole genome shotgun (WGS) entry which is preliminary data.</text>
</comment>
<dbReference type="InterPro" id="IPR022383">
    <property type="entry name" value="Lactate/malate_DH_C"/>
</dbReference>
<dbReference type="HAMAP" id="MF_00487">
    <property type="entry name" value="Malate_dehydrog_3"/>
    <property type="match status" value="1"/>
</dbReference>
<dbReference type="EMBL" id="BARV01005986">
    <property type="protein sequence ID" value="GAI06238.1"/>
    <property type="molecule type" value="Genomic_DNA"/>
</dbReference>
<dbReference type="PANTHER" id="PTHR43128">
    <property type="entry name" value="L-2-HYDROXYCARBOXYLATE DEHYDROGENASE (NAD(P)(+))"/>
    <property type="match status" value="1"/>
</dbReference>
<dbReference type="AlphaFoldDB" id="X1KHS5"/>
<evidence type="ECO:0000313" key="5">
    <source>
        <dbReference type="EMBL" id="GAI06238.1"/>
    </source>
</evidence>
<evidence type="ECO:0008006" key="6">
    <source>
        <dbReference type="Google" id="ProtNLM"/>
    </source>
</evidence>
<dbReference type="InterPro" id="IPR001236">
    <property type="entry name" value="Lactate/malate_DH_N"/>
</dbReference>
<dbReference type="InterPro" id="IPR036291">
    <property type="entry name" value="NAD(P)-bd_dom_sf"/>
</dbReference>
<accession>X1KHS5</accession>
<feature type="domain" description="Lactate/malate dehydrogenase N-terminal" evidence="3">
    <location>
        <begin position="4"/>
        <end position="144"/>
    </location>
</feature>
<dbReference type="GO" id="GO:0004459">
    <property type="term" value="F:L-lactate dehydrogenase (NAD+) activity"/>
    <property type="evidence" value="ECO:0007669"/>
    <property type="project" value="TreeGrafter"/>
</dbReference>
<dbReference type="NCBIfam" id="TIGR01763">
    <property type="entry name" value="MalateDH_bact"/>
    <property type="match status" value="1"/>
</dbReference>
<protein>
    <recommendedName>
        <fullName evidence="6">Malate dehydrogenase</fullName>
    </recommendedName>
</protein>
<dbReference type="PANTHER" id="PTHR43128:SF16">
    <property type="entry name" value="L-LACTATE DEHYDROGENASE"/>
    <property type="match status" value="1"/>
</dbReference>
<dbReference type="PIRSF" id="PIRSF000102">
    <property type="entry name" value="Lac_mal_DH"/>
    <property type="match status" value="1"/>
</dbReference>
<dbReference type="SUPFAM" id="SSF51735">
    <property type="entry name" value="NAD(P)-binding Rossmann-fold domains"/>
    <property type="match status" value="1"/>
</dbReference>
<reference evidence="5" key="1">
    <citation type="journal article" date="2014" name="Front. Microbiol.">
        <title>High frequency of phylogenetically diverse reductive dehalogenase-homologous genes in deep subseafloor sedimentary metagenomes.</title>
        <authorList>
            <person name="Kawai M."/>
            <person name="Futagami T."/>
            <person name="Toyoda A."/>
            <person name="Takaki Y."/>
            <person name="Nishi S."/>
            <person name="Hori S."/>
            <person name="Arai W."/>
            <person name="Tsubouchi T."/>
            <person name="Morono Y."/>
            <person name="Uchiyama I."/>
            <person name="Ito T."/>
            <person name="Fujiyama A."/>
            <person name="Inagaki F."/>
            <person name="Takami H."/>
        </authorList>
    </citation>
    <scope>NUCLEOTIDE SEQUENCE</scope>
    <source>
        <strain evidence="5">Expedition CK06-06</strain>
    </source>
</reference>
<dbReference type="FunFam" id="3.90.110.10:FF:000004">
    <property type="entry name" value="Malate dehydrogenase"/>
    <property type="match status" value="1"/>
</dbReference>
<dbReference type="GO" id="GO:0006089">
    <property type="term" value="P:lactate metabolic process"/>
    <property type="evidence" value="ECO:0007669"/>
    <property type="project" value="TreeGrafter"/>
</dbReference>
<dbReference type="CDD" id="cd01339">
    <property type="entry name" value="LDH-like_MDH"/>
    <property type="match status" value="1"/>
</dbReference>
<dbReference type="FunFam" id="3.40.50.720:FF:000018">
    <property type="entry name" value="Malate dehydrogenase"/>
    <property type="match status" value="1"/>
</dbReference>
<dbReference type="Pfam" id="PF00056">
    <property type="entry name" value="Ldh_1_N"/>
    <property type="match status" value="1"/>
</dbReference>
<evidence type="ECO:0000256" key="1">
    <source>
        <dbReference type="ARBA" id="ARBA00023002"/>
    </source>
</evidence>
<keyword evidence="2" id="KW-0520">NAD</keyword>
<dbReference type="PRINTS" id="PR00086">
    <property type="entry name" value="LLDHDRGNASE"/>
</dbReference>
<dbReference type="Gene3D" id="3.40.50.720">
    <property type="entry name" value="NAD(P)-binding Rossmann-like Domain"/>
    <property type="match status" value="1"/>
</dbReference>
<organism evidence="5">
    <name type="scientific">marine sediment metagenome</name>
    <dbReference type="NCBI Taxonomy" id="412755"/>
    <lineage>
        <taxon>unclassified sequences</taxon>
        <taxon>metagenomes</taxon>
        <taxon>ecological metagenomes</taxon>
    </lineage>
</organism>
<evidence type="ECO:0000259" key="3">
    <source>
        <dbReference type="Pfam" id="PF00056"/>
    </source>
</evidence>
<dbReference type="Pfam" id="PF02866">
    <property type="entry name" value="Ldh_1_C"/>
    <property type="match status" value="1"/>
</dbReference>
<dbReference type="InterPro" id="IPR001557">
    <property type="entry name" value="L-lactate/malate_DH"/>
</dbReference>
<sequence length="313" mass="33558">MRKKISLIGGGQIGQILAMLAAQKEMGDIVVLDIPDYVNPVKGKALDLMEMAPHGNYDANITGTSDYKDIQGSDVVIITAGKPRQAGMTREDLLSTNIKIISAVANGIKENAPDAFCIVLTNPLDAMVYTFHKITGFPKSQVIGMAGTLDTARYRAFLSMELGVSVADIAGTVLGGHGPTMVPLPRLTTIGGVPLTEIADQDLIDRVVERTRKAGTEIVTLFGKGSAFFSPAWSAIVIAESYLKDKRRVLPCATLCEGEYGINGLFIGVPCLISAKGMEKIFEIKLTDEEKERLGATKAAVQKTVDECDTFMS</sequence>
<evidence type="ECO:0000256" key="2">
    <source>
        <dbReference type="ARBA" id="ARBA00023027"/>
    </source>
</evidence>
<dbReference type="Gene3D" id="3.90.110.10">
    <property type="entry name" value="Lactate dehydrogenase/glycoside hydrolase, family 4, C-terminal"/>
    <property type="match status" value="1"/>
</dbReference>